<evidence type="ECO:0000313" key="3">
    <source>
        <dbReference type="Proteomes" id="UP000224080"/>
    </source>
</evidence>
<organism evidence="2 3">
    <name type="scientific">Blastomyces parvus</name>
    <dbReference type="NCBI Taxonomy" id="2060905"/>
    <lineage>
        <taxon>Eukaryota</taxon>
        <taxon>Fungi</taxon>
        <taxon>Dikarya</taxon>
        <taxon>Ascomycota</taxon>
        <taxon>Pezizomycotina</taxon>
        <taxon>Eurotiomycetes</taxon>
        <taxon>Eurotiomycetidae</taxon>
        <taxon>Onygenales</taxon>
        <taxon>Ajellomycetaceae</taxon>
        <taxon>Blastomyces</taxon>
    </lineage>
</organism>
<feature type="region of interest" description="Disordered" evidence="1">
    <location>
        <begin position="46"/>
        <end position="205"/>
    </location>
</feature>
<feature type="compositionally biased region" description="Low complexity" evidence="1">
    <location>
        <begin position="59"/>
        <end position="74"/>
    </location>
</feature>
<comment type="caution">
    <text evidence="2">The sequence shown here is derived from an EMBL/GenBank/DDBJ whole genome shotgun (WGS) entry which is preliminary data.</text>
</comment>
<protein>
    <submittedName>
        <fullName evidence="2">Uncharacterized protein</fullName>
    </submittedName>
</protein>
<keyword evidence="3" id="KW-1185">Reference proteome</keyword>
<feature type="compositionally biased region" description="Polar residues" evidence="1">
    <location>
        <begin position="318"/>
        <end position="332"/>
    </location>
</feature>
<feature type="compositionally biased region" description="Low complexity" evidence="1">
    <location>
        <begin position="237"/>
        <end position="260"/>
    </location>
</feature>
<proteinExistence type="predicted"/>
<feature type="compositionally biased region" description="Basic and acidic residues" evidence="1">
    <location>
        <begin position="142"/>
        <end position="156"/>
    </location>
</feature>
<gene>
    <name evidence="2" type="ORF">GX51_04684</name>
</gene>
<evidence type="ECO:0000313" key="2">
    <source>
        <dbReference type="EMBL" id="PGH02376.1"/>
    </source>
</evidence>
<dbReference type="EMBL" id="PDNC01000060">
    <property type="protein sequence ID" value="PGH02376.1"/>
    <property type="molecule type" value="Genomic_DNA"/>
</dbReference>
<reference evidence="2 3" key="1">
    <citation type="submission" date="2017-10" db="EMBL/GenBank/DDBJ databases">
        <title>Comparative genomics in systemic dimorphic fungi from Ajellomycetaceae.</title>
        <authorList>
            <person name="Munoz J.F."/>
            <person name="Mcewen J.G."/>
            <person name="Clay O.K."/>
            <person name="Cuomo C.A."/>
        </authorList>
    </citation>
    <scope>NUCLEOTIDE SEQUENCE [LARGE SCALE GENOMIC DNA]</scope>
    <source>
        <strain evidence="2 3">UAMH130</strain>
    </source>
</reference>
<dbReference type="OrthoDB" id="3557758at2759"/>
<feature type="region of interest" description="Disordered" evidence="1">
    <location>
        <begin position="1"/>
        <end position="29"/>
    </location>
</feature>
<name>A0A2B7X003_9EURO</name>
<dbReference type="Proteomes" id="UP000224080">
    <property type="component" value="Unassembled WGS sequence"/>
</dbReference>
<accession>A0A2B7X003</accession>
<dbReference type="AlphaFoldDB" id="A0A2B7X003"/>
<feature type="region of interest" description="Disordered" evidence="1">
    <location>
        <begin position="318"/>
        <end position="338"/>
    </location>
</feature>
<sequence length="561" mass="61337">MPLARSAASSPHLYACPRDSKYNRASQHCRRKSSLTQYLQAFAKNTFHRRQRHTKAGDSSYGTTPTTSITSSSCPPSPGVSQLRSEEAKALVTHTMGRSPLTSGANSRGQPQKLVGGITSPKESPGLNKKPDSVNLQLPVPEKPRVWHENPSERRQTNGGKQRVNGGTLKEGTAPSQVSRIPLPSPQPDGYPRRRNTNAGLPLPKSTTFSSFISLRHGPALSHHQSQSKNKRASHEQSGPAQQHQQQKQIGGMQQKPTNAENAQIAQIANNPLAGSFGSQHCLTHKQQTLGPKRRALPKSQTAVNLASYSKLPGYSAPTESFMNRHQSNARSKCSIINDREETGSLRSLRGRINPPNAAIKDACGLGMQQPTDSTEKPSMEELIFPCPSSNNDDDIQTVTTAQPRQYWLGRFSTLVNAFHHEDSFKEESGAATGYDSSVAPTTCYITSSSTATLNDQRAKRAFVFLENACSTAEARVSFLEFRDAYSKCFGNRWSKWFLRDAGASAGLGKQMYGGSTSDLSDGTLISAREVADKKRKWSEGGALAGGGRRRAWRDWIDEYV</sequence>
<evidence type="ECO:0000256" key="1">
    <source>
        <dbReference type="SAM" id="MobiDB-lite"/>
    </source>
</evidence>
<feature type="compositionally biased region" description="Polar residues" evidence="1">
    <location>
        <begin position="100"/>
        <end position="110"/>
    </location>
</feature>
<feature type="region of interest" description="Disordered" evidence="1">
    <location>
        <begin position="219"/>
        <end position="260"/>
    </location>
</feature>